<evidence type="ECO:0000259" key="7">
    <source>
        <dbReference type="Pfam" id="PF22654"/>
    </source>
</evidence>
<dbReference type="PANTHER" id="PTHR33841:SF1">
    <property type="entry name" value="DNA METHYLTRANSFERASE A"/>
    <property type="match status" value="1"/>
</dbReference>
<dbReference type="PROSITE" id="PS00092">
    <property type="entry name" value="N6_MTASE"/>
    <property type="match status" value="1"/>
</dbReference>
<dbReference type="InterPro" id="IPR002052">
    <property type="entry name" value="DNA_methylase_N6_adenine_CS"/>
</dbReference>
<evidence type="ECO:0000313" key="9">
    <source>
        <dbReference type="Proteomes" id="UP000006640"/>
    </source>
</evidence>
<reference evidence="8 9" key="1">
    <citation type="submission" date="2010-01" db="EMBL/GenBank/DDBJ databases">
        <title>The complete genome of Thermobispora bispora DSM 43833.</title>
        <authorList>
            <consortium name="US DOE Joint Genome Institute (JGI-PGF)"/>
            <person name="Lucas S."/>
            <person name="Copeland A."/>
            <person name="Lapidus A."/>
            <person name="Glavina del Rio T."/>
            <person name="Dalin E."/>
            <person name="Tice H."/>
            <person name="Bruce D."/>
            <person name="Goodwin L."/>
            <person name="Pitluck S."/>
            <person name="Kyrpides N."/>
            <person name="Mavromatis K."/>
            <person name="Ivanova N."/>
            <person name="Mikhailova N."/>
            <person name="Chertkov O."/>
            <person name="Brettin T."/>
            <person name="Detter J.C."/>
            <person name="Han C."/>
            <person name="Larimer F."/>
            <person name="Land M."/>
            <person name="Hauser L."/>
            <person name="Markowitz V."/>
            <person name="Cheng J.-F."/>
            <person name="Hugenholtz P."/>
            <person name="Woyke T."/>
            <person name="Wu D."/>
            <person name="Jando M."/>
            <person name="Schneider S."/>
            <person name="Klenk H.-P."/>
            <person name="Eisen J.A."/>
        </authorList>
    </citation>
    <scope>NUCLEOTIDE SEQUENCE [LARGE SCALE GENOMIC DNA]</scope>
    <source>
        <strain evidence="9">ATCC 19993 / DSM 43833 / CBS 139.67 / JCM 10125 / KCTC 9307 / NBRC 14880 / R51</strain>
    </source>
</reference>
<dbReference type="AlphaFoldDB" id="D6YAP3"/>
<dbReference type="Gene3D" id="3.40.50.150">
    <property type="entry name" value="Vaccinia Virus protein VP39"/>
    <property type="match status" value="1"/>
</dbReference>
<sequence>MTVVPAALLKDLQRQVTLVAEDLRRQAERVPELGARLEGMYRAANEVGRTGETWNAWLTAQSEQAASSWVVACTFIRFCEDNDLTAHRWIASRDANGNATTEAADAEAAWIRRNPRLTAREWLREAFTWLRATRAGQALFPDTDFVWWWDISADMADALIAAFRRRDADGVRLAHDFHSPELDTRFLGDLYQDLSEHVRKRYALLQTPEFIGDFILDRTLTPAIDDFGLDGLKLIDPACGSGHFLLGAFDRLLQAWAAQAPGMDERVRVQKVLDSIHGVDINPTATAITKFRLMVAALQACGVTRLDDPGIPALRLNVATGDSLLYASKFGGRQTELQVQDGSLVAHRYDWEDIDRYPGILAHGRYHVVVGNPPYITVKDKALNLAYRDRYPTCHMKYALSVPFAELFFRLAVWDTERPGYVGQITANSFMKREFGKKLIEEFFAAKVELTHVIDTSGAYIPGHGTPTVILIGKNRDRNRLGTIRAVLGIRGEPSQPEDPRLGLVWRSISGHIDQPGTETEYVSVADLPREWFTAHPWTLGGGGSAQLQTLIESMAQVKLGELVESIGITCFTLEDDVYVFPERCLDRRMIPKDFRRPMVLGDGLRDWGISVNGSISVFPYDFNFLPVEVENERVLYLHFWPYRTNLSKNIMFGGRTKVAAGLRWSEFGRLTVNKLRTPLSITFAFVATHNHFVLDRGGKVFKQSAPVIKLPREKTEDEHLRLLGLLNSSTACFWLKQVSYPKGGDPIGDEGARVSLEGWSDRYEFTGTKLQDFPIPEGAPLERARRLDALAQELATVMPQHVCARGVPSREALAEARRRYHEIRAEMIAVQEELDWEVYKLYGILDEDLTYDGDDLPGLALGQRAFEIVLGRKVLDGEVETQWFARHGSTPIRDIPAEWPQAYRELVQRRIEMIENKPLIGLVERPEYKRRWAAEPYEKMQAEALRTWLLDRLEDRRLWFDEAEHPRALSAAQLADLVRTDADFRQVLDLYLGRPDYDITAEVAALLKDEHVPYLAAYRYTESGLRKRQDWEHVWALQRREDAGEKVEIPVPPKYGPKDFAAQSYWRHRGKLDVPKERFIGYPGAERDGDPTPVYGWAGWDHLQQAKALASLIIERGYPTGDPRVTPLLAGIAELEPWLHQWHNQYDAVYGEPPAGFFTRWLETKLTEHGLTREALAAWRPETKQRGRRARKGA</sequence>
<dbReference type="Proteomes" id="UP000006640">
    <property type="component" value="Chromosome"/>
</dbReference>
<feature type="domain" description="DUF7008" evidence="7">
    <location>
        <begin position="828"/>
        <end position="1190"/>
    </location>
</feature>
<proteinExistence type="predicted"/>
<dbReference type="STRING" id="469371.Tbis_1545"/>
<dbReference type="NCBIfam" id="NF033451">
    <property type="entry name" value="BREX_2_MTaseX"/>
    <property type="match status" value="1"/>
</dbReference>
<dbReference type="GO" id="GO:0003676">
    <property type="term" value="F:nucleic acid binding"/>
    <property type="evidence" value="ECO:0007669"/>
    <property type="project" value="InterPro"/>
</dbReference>
<dbReference type="GO" id="GO:0032259">
    <property type="term" value="P:methylation"/>
    <property type="evidence" value="ECO:0007669"/>
    <property type="project" value="UniProtKB-KW"/>
</dbReference>
<name>D6YAP3_THEBD</name>
<dbReference type="InterPro" id="IPR054277">
    <property type="entry name" value="DUF7008"/>
</dbReference>
<dbReference type="InterPro" id="IPR050953">
    <property type="entry name" value="N4_N6_ade-DNA_methylase"/>
</dbReference>
<evidence type="ECO:0000256" key="2">
    <source>
        <dbReference type="ARBA" id="ARBA00022603"/>
    </source>
</evidence>
<dbReference type="Pfam" id="PF07669">
    <property type="entry name" value="Eco57I"/>
    <property type="match status" value="1"/>
</dbReference>
<evidence type="ECO:0000256" key="3">
    <source>
        <dbReference type="ARBA" id="ARBA00022679"/>
    </source>
</evidence>
<accession>D6YAP3</accession>
<dbReference type="SUPFAM" id="SSF53335">
    <property type="entry name" value="S-adenosyl-L-methionine-dependent methyltransferases"/>
    <property type="match status" value="1"/>
</dbReference>
<evidence type="ECO:0000256" key="4">
    <source>
        <dbReference type="ARBA" id="ARBA00022691"/>
    </source>
</evidence>
<evidence type="ECO:0000259" key="6">
    <source>
        <dbReference type="Pfam" id="PF07669"/>
    </source>
</evidence>
<organism evidence="8 9">
    <name type="scientific">Thermobispora bispora (strain ATCC 19993 / DSM 43833 / CBS 139.67 / JCM 10125 / KCTC 9307 / NBRC 14880 / R51)</name>
    <dbReference type="NCBI Taxonomy" id="469371"/>
    <lineage>
        <taxon>Bacteria</taxon>
        <taxon>Bacillati</taxon>
        <taxon>Actinomycetota</taxon>
        <taxon>Actinomycetes</taxon>
        <taxon>Streptosporangiales</taxon>
        <taxon>Streptosporangiaceae</taxon>
        <taxon>Thermobispora</taxon>
    </lineage>
</organism>
<comment type="catalytic activity">
    <reaction evidence="5">
        <text>a 2'-deoxyadenosine in DNA + S-adenosyl-L-methionine = an N(6)-methyl-2'-deoxyadenosine in DNA + S-adenosyl-L-homocysteine + H(+)</text>
        <dbReference type="Rhea" id="RHEA:15197"/>
        <dbReference type="Rhea" id="RHEA-COMP:12418"/>
        <dbReference type="Rhea" id="RHEA-COMP:12419"/>
        <dbReference type="ChEBI" id="CHEBI:15378"/>
        <dbReference type="ChEBI" id="CHEBI:57856"/>
        <dbReference type="ChEBI" id="CHEBI:59789"/>
        <dbReference type="ChEBI" id="CHEBI:90615"/>
        <dbReference type="ChEBI" id="CHEBI:90616"/>
        <dbReference type="EC" id="2.1.1.72"/>
    </reaction>
</comment>
<keyword evidence="4" id="KW-0949">S-adenosyl-L-methionine</keyword>
<dbReference type="InterPro" id="IPR029063">
    <property type="entry name" value="SAM-dependent_MTases_sf"/>
</dbReference>
<dbReference type="eggNOG" id="COG1002">
    <property type="taxonomic scope" value="Bacteria"/>
</dbReference>
<dbReference type="EMBL" id="CP001874">
    <property type="protein sequence ID" value="ADG88260.1"/>
    <property type="molecule type" value="Genomic_DNA"/>
</dbReference>
<evidence type="ECO:0000256" key="5">
    <source>
        <dbReference type="ARBA" id="ARBA00047942"/>
    </source>
</evidence>
<dbReference type="GO" id="GO:0009007">
    <property type="term" value="F:site-specific DNA-methyltransferase (adenine-specific) activity"/>
    <property type="evidence" value="ECO:0007669"/>
    <property type="project" value="UniProtKB-EC"/>
</dbReference>
<dbReference type="KEGG" id="tbi:Tbis_1545"/>
<dbReference type="Pfam" id="PF22654">
    <property type="entry name" value="DUF7008"/>
    <property type="match status" value="1"/>
</dbReference>
<dbReference type="PRINTS" id="PR00507">
    <property type="entry name" value="N12N6MTFRASE"/>
</dbReference>
<dbReference type="OrthoDB" id="4280289at2"/>
<keyword evidence="9" id="KW-1185">Reference proteome</keyword>
<dbReference type="GO" id="GO:0006304">
    <property type="term" value="P:DNA modification"/>
    <property type="evidence" value="ECO:0007669"/>
    <property type="project" value="InterPro"/>
</dbReference>
<evidence type="ECO:0000313" key="8">
    <source>
        <dbReference type="EMBL" id="ADG88260.1"/>
    </source>
</evidence>
<feature type="domain" description="Type II methyltransferase M.TaqI-like" evidence="6">
    <location>
        <begin position="275"/>
        <end position="457"/>
    </location>
</feature>
<dbReference type="REBASE" id="26039">
    <property type="entry name" value="TbiR51ORF1545P"/>
</dbReference>
<dbReference type="HOGENOM" id="CLU_269467_0_0_11"/>
<keyword evidence="2" id="KW-0489">Methyltransferase</keyword>
<dbReference type="RefSeq" id="WP_013131793.1">
    <property type="nucleotide sequence ID" value="NC_014165.1"/>
</dbReference>
<dbReference type="InterPro" id="IPR011639">
    <property type="entry name" value="MethylTrfase_TaqI-like_dom"/>
</dbReference>
<keyword evidence="3" id="KW-0808">Transferase</keyword>
<gene>
    <name evidence="8" type="ordered locus">Tbis_1545</name>
</gene>
<dbReference type="PANTHER" id="PTHR33841">
    <property type="entry name" value="DNA METHYLTRANSFERASE YEEA-RELATED"/>
    <property type="match status" value="1"/>
</dbReference>
<dbReference type="EC" id="2.1.1.72" evidence="1"/>
<evidence type="ECO:0000256" key="1">
    <source>
        <dbReference type="ARBA" id="ARBA00011900"/>
    </source>
</evidence>
<protein>
    <recommendedName>
        <fullName evidence="1">site-specific DNA-methyltransferase (adenine-specific)</fullName>
        <ecNumber evidence="1">2.1.1.72</ecNumber>
    </recommendedName>
</protein>